<proteinExistence type="predicted"/>
<protein>
    <submittedName>
        <fullName evidence="4">Uncharacterized protein</fullName>
    </submittedName>
</protein>
<keyword evidence="1" id="KW-0812">Transmembrane</keyword>
<name>A0A1I8F0Z3_WUCBA</name>
<accession>A0A1I8F0Z3</accession>
<dbReference type="Pfam" id="PF22957">
    <property type="entry name" value="NUP210_Ig"/>
    <property type="match status" value="1"/>
</dbReference>
<organism evidence="4">
    <name type="scientific">Wuchereria bancrofti</name>
    <dbReference type="NCBI Taxonomy" id="6293"/>
    <lineage>
        <taxon>Eukaryota</taxon>
        <taxon>Metazoa</taxon>
        <taxon>Ecdysozoa</taxon>
        <taxon>Nematoda</taxon>
        <taxon>Chromadorea</taxon>
        <taxon>Rhabditida</taxon>
        <taxon>Spirurina</taxon>
        <taxon>Spiruromorpha</taxon>
        <taxon>Filarioidea</taxon>
        <taxon>Onchocercidae</taxon>
        <taxon>Wuchereria</taxon>
    </lineage>
</organism>
<dbReference type="Pfam" id="PF26181">
    <property type="entry name" value="Ig_NUP210_13th"/>
    <property type="match status" value="1"/>
</dbReference>
<evidence type="ECO:0000259" key="3">
    <source>
        <dbReference type="Pfam" id="PF26181"/>
    </source>
</evidence>
<dbReference type="AlphaFoldDB" id="A0A1I8F0Z3"/>
<evidence type="ECO:0000259" key="2">
    <source>
        <dbReference type="Pfam" id="PF22957"/>
    </source>
</evidence>
<dbReference type="WBParaSite" id="maker-PairedContig_838-snap-gene-0.11-mRNA-1">
    <property type="protein sequence ID" value="maker-PairedContig_838-snap-gene-0.11-mRNA-1"/>
    <property type="gene ID" value="maker-PairedContig_838-snap-gene-0.11"/>
</dbReference>
<evidence type="ECO:0000256" key="1">
    <source>
        <dbReference type="SAM" id="Phobius"/>
    </source>
</evidence>
<dbReference type="STRING" id="6293.A0A1I8F0Z3"/>
<keyword evidence="1" id="KW-1133">Transmembrane helix</keyword>
<feature type="domain" description="NUP210 C-terminal Ig-like" evidence="2">
    <location>
        <begin position="169"/>
        <end position="287"/>
    </location>
</feature>
<reference evidence="4" key="1">
    <citation type="submission" date="2016-11" db="UniProtKB">
        <authorList>
            <consortium name="WormBaseParasite"/>
        </authorList>
    </citation>
    <scope>IDENTIFICATION</scope>
    <source>
        <strain evidence="4">pt0022</strain>
    </source>
</reference>
<sequence>MASDVVFAVPYEDSYTLLYITDTSWSNRWTCVDGLNENETPFSFGGALYSLKISWRIAIPDIIEAVSPIDVNIHHFCLDETFLDVTFIKRVCSTVRHSSLSELQTDCNQLIVTVTEPLQLTVPPRYHQALRLSPDAKLDLKRNKYPHKELYIYQAPTSSYFLQRKVVSAKSLRFSSVPQFVSNIRDHQYVFPLIDDSIEQNPSNTYELILDAPSDCTIGFVEKVNVLAISLFAARSTFLPTLGKYGWGPVSLNDYQSLSLNISATWNHVGKVRTIRHSFFFLLLFTVFLILKVAATLASKVKEVSLIVTFYPRFEIT</sequence>
<evidence type="ECO:0000313" key="4">
    <source>
        <dbReference type="WBParaSite" id="maker-PairedContig_838-snap-gene-0.11-mRNA-1"/>
    </source>
</evidence>
<keyword evidence="1" id="KW-0472">Membrane</keyword>
<feature type="domain" description="NUP210 Ig-like" evidence="3">
    <location>
        <begin position="29"/>
        <end position="72"/>
    </location>
</feature>
<feature type="transmembrane region" description="Helical" evidence="1">
    <location>
        <begin position="279"/>
        <end position="298"/>
    </location>
</feature>
<dbReference type="InterPro" id="IPR058779">
    <property type="entry name" value="Ig_NUP210_13th"/>
</dbReference>
<dbReference type="InterPro" id="IPR055095">
    <property type="entry name" value="NUP210_Ig_C"/>
</dbReference>